<protein>
    <submittedName>
        <fullName evidence="1">Uncharacterized protein</fullName>
    </submittedName>
</protein>
<organism evidence="1 2">
    <name type="scientific">Trichinella nelsoni</name>
    <dbReference type="NCBI Taxonomy" id="6336"/>
    <lineage>
        <taxon>Eukaryota</taxon>
        <taxon>Metazoa</taxon>
        <taxon>Ecdysozoa</taxon>
        <taxon>Nematoda</taxon>
        <taxon>Enoplea</taxon>
        <taxon>Dorylaimia</taxon>
        <taxon>Trichinellida</taxon>
        <taxon>Trichinellidae</taxon>
        <taxon>Trichinella</taxon>
    </lineage>
</organism>
<dbReference type="EMBL" id="JYDL01000035">
    <property type="protein sequence ID" value="KRX21967.1"/>
    <property type="molecule type" value="Genomic_DNA"/>
</dbReference>
<sequence>MDCISQYEERQKQQQVLLHLAIRENSLRKRSAVRSFTLAQHTFWQAKQSHIFAVDALVSVTSDSIARLHHFIF</sequence>
<comment type="caution">
    <text evidence="1">The sequence shown here is derived from an EMBL/GenBank/DDBJ whole genome shotgun (WGS) entry which is preliminary data.</text>
</comment>
<keyword evidence="2" id="KW-1185">Reference proteome</keyword>
<reference evidence="1 2" key="1">
    <citation type="submission" date="2015-01" db="EMBL/GenBank/DDBJ databases">
        <title>Evolution of Trichinella species and genotypes.</title>
        <authorList>
            <person name="Korhonen P.K."/>
            <person name="Edoardo P."/>
            <person name="Giuseppe L.R."/>
            <person name="Gasser R.B."/>
        </authorList>
    </citation>
    <scope>NUCLEOTIDE SEQUENCE [LARGE SCALE GENOMIC DNA]</scope>
    <source>
        <strain evidence="1">ISS37</strain>
    </source>
</reference>
<name>A0A0V0S5P3_9BILA</name>
<dbReference type="AlphaFoldDB" id="A0A0V0S5P3"/>
<gene>
    <name evidence="1" type="ORF">T07_14404</name>
</gene>
<evidence type="ECO:0000313" key="1">
    <source>
        <dbReference type="EMBL" id="KRX21967.1"/>
    </source>
</evidence>
<proteinExistence type="predicted"/>
<dbReference type="Proteomes" id="UP000054630">
    <property type="component" value="Unassembled WGS sequence"/>
</dbReference>
<accession>A0A0V0S5P3</accession>
<evidence type="ECO:0000313" key="2">
    <source>
        <dbReference type="Proteomes" id="UP000054630"/>
    </source>
</evidence>